<keyword evidence="4" id="KW-1185">Reference proteome</keyword>
<dbReference type="GO" id="GO:0006629">
    <property type="term" value="P:lipid metabolic process"/>
    <property type="evidence" value="ECO:0007669"/>
    <property type="project" value="InterPro"/>
</dbReference>
<dbReference type="InterPro" id="IPR002921">
    <property type="entry name" value="Fungal_lipase-type"/>
</dbReference>
<reference evidence="3 4" key="1">
    <citation type="journal article" date="2021" name="MBio">
        <title>A New Model Trypanosomatid, Novymonas esmeraldas: Genomic Perception of Its 'Candidatus Pandoraea novymonadis' Endosymbiont.</title>
        <authorList>
            <person name="Zakharova A."/>
            <person name="Saura A."/>
            <person name="Butenko A."/>
            <person name="Podesvova L."/>
            <person name="Warmusova S."/>
            <person name="Kostygov A.Y."/>
            <person name="Nenarokova A."/>
            <person name="Lukes J."/>
            <person name="Opperdoes F.R."/>
            <person name="Yurchenko V."/>
        </authorList>
    </citation>
    <scope>NUCLEOTIDE SEQUENCE [LARGE SCALE GENOMIC DNA]</scope>
    <source>
        <strain evidence="3 4">E262AT.01</strain>
    </source>
</reference>
<evidence type="ECO:0000313" key="4">
    <source>
        <dbReference type="Proteomes" id="UP001430356"/>
    </source>
</evidence>
<dbReference type="InterPro" id="IPR051218">
    <property type="entry name" value="Sec_MonoDiacylglyc_Lipase"/>
</dbReference>
<dbReference type="InterPro" id="IPR029058">
    <property type="entry name" value="AB_hydrolase_fold"/>
</dbReference>
<dbReference type="SUPFAM" id="SSF53474">
    <property type="entry name" value="alpha/beta-Hydrolases"/>
    <property type="match status" value="1"/>
</dbReference>
<gene>
    <name evidence="3" type="ORF">NESM_000261500</name>
</gene>
<feature type="chain" id="PRO_5043317597" evidence="1">
    <location>
        <begin position="25"/>
        <end position="326"/>
    </location>
</feature>
<dbReference type="Gene3D" id="3.40.50.1820">
    <property type="entry name" value="alpha/beta hydrolase"/>
    <property type="match status" value="1"/>
</dbReference>
<dbReference type="PANTHER" id="PTHR45856:SF25">
    <property type="entry name" value="FUNGAL LIPASE-LIKE DOMAIN-CONTAINING PROTEIN"/>
    <property type="match status" value="1"/>
</dbReference>
<accession>A0AAW0F7C4</accession>
<evidence type="ECO:0000259" key="2">
    <source>
        <dbReference type="Pfam" id="PF01764"/>
    </source>
</evidence>
<organism evidence="3 4">
    <name type="scientific">Novymonas esmeraldas</name>
    <dbReference type="NCBI Taxonomy" id="1808958"/>
    <lineage>
        <taxon>Eukaryota</taxon>
        <taxon>Discoba</taxon>
        <taxon>Euglenozoa</taxon>
        <taxon>Kinetoplastea</taxon>
        <taxon>Metakinetoplastina</taxon>
        <taxon>Trypanosomatida</taxon>
        <taxon>Trypanosomatidae</taxon>
        <taxon>Novymonas</taxon>
    </lineage>
</organism>
<dbReference type="EMBL" id="JAECZO010000022">
    <property type="protein sequence ID" value="KAK7201939.1"/>
    <property type="molecule type" value="Genomic_DNA"/>
</dbReference>
<proteinExistence type="predicted"/>
<feature type="domain" description="Fungal lipase-type" evidence="2">
    <location>
        <begin position="94"/>
        <end position="238"/>
    </location>
</feature>
<keyword evidence="1" id="KW-0732">Signal</keyword>
<dbReference type="CDD" id="cd00519">
    <property type="entry name" value="Lipase_3"/>
    <property type="match status" value="1"/>
</dbReference>
<evidence type="ECO:0000256" key="1">
    <source>
        <dbReference type="SAM" id="SignalP"/>
    </source>
</evidence>
<dbReference type="Proteomes" id="UP001430356">
    <property type="component" value="Unassembled WGS sequence"/>
</dbReference>
<comment type="caution">
    <text evidence="3">The sequence shown here is derived from an EMBL/GenBank/DDBJ whole genome shotgun (WGS) entry which is preliminary data.</text>
</comment>
<dbReference type="AlphaFoldDB" id="A0AAW0F7C4"/>
<evidence type="ECO:0000313" key="3">
    <source>
        <dbReference type="EMBL" id="KAK7201939.1"/>
    </source>
</evidence>
<sequence>MRVCVAVLCATLLLLWTCVPSSEAARLPYSKDDAFYYHYLYHASYCDVRRLRTWTCGPPCTHIPTLQPVEILEHGLAGTAGVVGIDHAHERIVTVFRGTENPQNLLADLSGLQIDYSWTSSCGRWCKVHAGFQASYLSLRGVTRSTVLRLASEYPTYQVVFTGHSLGGAMAVLAAADVQEQLNALDNASLVKPVSLYTFGAPRVGNAAFATWVDGMLANSASYRITQGRDPVVRLPAWFFGFIHTTSEVFYPERGSDKMVLCNDSPGREDPQCSLRMFSVVPEDHIYYFGDVVECNNSGLSANLASMPAAPLLRILAAAGLLYALL</sequence>
<name>A0AAW0F7C4_9TRYP</name>
<protein>
    <submittedName>
        <fullName evidence="3">Lipase-like protein</fullName>
    </submittedName>
</protein>
<dbReference type="PANTHER" id="PTHR45856">
    <property type="entry name" value="ALPHA/BETA-HYDROLASES SUPERFAMILY PROTEIN"/>
    <property type="match status" value="1"/>
</dbReference>
<feature type="signal peptide" evidence="1">
    <location>
        <begin position="1"/>
        <end position="24"/>
    </location>
</feature>
<dbReference type="Pfam" id="PF01764">
    <property type="entry name" value="Lipase_3"/>
    <property type="match status" value="1"/>
</dbReference>